<evidence type="ECO:0000313" key="2">
    <source>
        <dbReference type="EMBL" id="KZL10755.1"/>
    </source>
</evidence>
<keyword evidence="3" id="KW-1185">Reference proteome</keyword>
<accession>A0A165U9K0</accession>
<sequence length="203" mass="21582">MPSATSLMSMSSPERTSDNNKAARSCLGAREMSFWIVASRWPWGRRAPTMPSATASLACASDEQSAIKVSIAPKIASASTDVALGSAVRVSRRASTREKSTPTRNFLSSLGSFASNHWAASTRAANSPKCSSVRYSCISTAVSCALIAKNARWYSCKCGCCASCTASRSLQPLAVAFSWKARKRRKLSSSILFKSGRCSTDGA</sequence>
<dbReference type="AlphaFoldDB" id="A0A165U9K0"/>
<feature type="region of interest" description="Disordered" evidence="1">
    <location>
        <begin position="1"/>
        <end position="23"/>
    </location>
</feature>
<dbReference type="EMBL" id="LMCB01000113">
    <property type="protein sequence ID" value="KZL10755.1"/>
    <property type="molecule type" value="Genomic_DNA"/>
</dbReference>
<dbReference type="Proteomes" id="UP000076577">
    <property type="component" value="Unassembled WGS sequence"/>
</dbReference>
<comment type="caution">
    <text evidence="2">The sequence shown here is derived from an EMBL/GenBank/DDBJ whole genome shotgun (WGS) entry which is preliminary data.</text>
</comment>
<evidence type="ECO:0000313" key="3">
    <source>
        <dbReference type="Proteomes" id="UP000076577"/>
    </source>
</evidence>
<proteinExistence type="predicted"/>
<organism evidence="2 3">
    <name type="scientific">Pseudovibrio axinellae</name>
    <dbReference type="NCBI Taxonomy" id="989403"/>
    <lineage>
        <taxon>Bacteria</taxon>
        <taxon>Pseudomonadati</taxon>
        <taxon>Pseudomonadota</taxon>
        <taxon>Alphaproteobacteria</taxon>
        <taxon>Hyphomicrobiales</taxon>
        <taxon>Stappiaceae</taxon>
        <taxon>Pseudovibrio</taxon>
    </lineage>
</organism>
<name>A0A165U9K0_9HYPH</name>
<evidence type="ECO:0000256" key="1">
    <source>
        <dbReference type="SAM" id="MobiDB-lite"/>
    </source>
</evidence>
<protein>
    <submittedName>
        <fullName evidence="2">Uncharacterized protein</fullName>
    </submittedName>
</protein>
<feature type="compositionally biased region" description="Polar residues" evidence="1">
    <location>
        <begin position="1"/>
        <end position="22"/>
    </location>
</feature>
<reference evidence="2 3" key="1">
    <citation type="journal article" date="2016" name="Front. Microbiol.">
        <title>Comparative Genomic Analysis Reveals a Diverse Repertoire of Genes Involved in Prokaryote-Eukaryote Interactions within the Pseudovibrio Genus.</title>
        <authorList>
            <person name="Romano S."/>
            <person name="Fernandez-Guerra A."/>
            <person name="Reen F.J."/>
            <person name="Glockner F.O."/>
            <person name="Crowley S.P."/>
            <person name="O'Sullivan O."/>
            <person name="Cotter P.D."/>
            <person name="Adams C."/>
            <person name="Dobson A.D."/>
            <person name="O'Gara F."/>
        </authorList>
    </citation>
    <scope>NUCLEOTIDE SEQUENCE [LARGE SCALE GENOMIC DNA]</scope>
    <source>
        <strain evidence="2 3">Ad2</strain>
    </source>
</reference>
<gene>
    <name evidence="2" type="ORF">PsAD2_03990</name>
</gene>